<protein>
    <recommendedName>
        <fullName evidence="6">PHD-type domain-containing protein</fullName>
    </recommendedName>
</protein>
<dbReference type="Gene3D" id="3.30.40.10">
    <property type="entry name" value="Zinc/RING finger domain, C3HC4 (zinc finger)"/>
    <property type="match status" value="1"/>
</dbReference>
<dbReference type="SUPFAM" id="SSF57903">
    <property type="entry name" value="FYVE/PHD zinc finger"/>
    <property type="match status" value="1"/>
</dbReference>
<feature type="domain" description="PHD-type" evidence="6">
    <location>
        <begin position="1"/>
        <end position="58"/>
    </location>
</feature>
<organism evidence="7 8">
    <name type="scientific">Euphydryas editha</name>
    <name type="common">Edith's checkerspot</name>
    <dbReference type="NCBI Taxonomy" id="104508"/>
    <lineage>
        <taxon>Eukaryota</taxon>
        <taxon>Metazoa</taxon>
        <taxon>Ecdysozoa</taxon>
        <taxon>Arthropoda</taxon>
        <taxon>Hexapoda</taxon>
        <taxon>Insecta</taxon>
        <taxon>Pterygota</taxon>
        <taxon>Neoptera</taxon>
        <taxon>Endopterygota</taxon>
        <taxon>Lepidoptera</taxon>
        <taxon>Glossata</taxon>
        <taxon>Ditrysia</taxon>
        <taxon>Papilionoidea</taxon>
        <taxon>Nymphalidae</taxon>
        <taxon>Nymphalinae</taxon>
        <taxon>Euphydryas</taxon>
    </lineage>
</organism>
<evidence type="ECO:0000313" key="8">
    <source>
        <dbReference type="Proteomes" id="UP001153954"/>
    </source>
</evidence>
<dbReference type="Pfam" id="PF25298">
    <property type="entry name" value="Baculo_FP_2nd"/>
    <property type="match status" value="1"/>
</dbReference>
<feature type="coiled-coil region" evidence="5">
    <location>
        <begin position="81"/>
        <end position="162"/>
    </location>
</feature>
<keyword evidence="5" id="KW-0175">Coiled coil</keyword>
<reference evidence="7" key="1">
    <citation type="submission" date="2022-03" db="EMBL/GenBank/DDBJ databases">
        <authorList>
            <person name="Tunstrom K."/>
        </authorList>
    </citation>
    <scope>NUCLEOTIDE SEQUENCE</scope>
</reference>
<keyword evidence="8" id="KW-1185">Reference proteome</keyword>
<proteinExistence type="predicted"/>
<evidence type="ECO:0000256" key="3">
    <source>
        <dbReference type="ARBA" id="ARBA00022833"/>
    </source>
</evidence>
<evidence type="ECO:0000256" key="5">
    <source>
        <dbReference type="SAM" id="Coils"/>
    </source>
</evidence>
<name>A0AAU9T7P6_EUPED</name>
<sequence length="323" mass="37410">MVKCFKCNKTINKKAPEIQCGECSKWIHGSCADLTNEQLNVLVMTDSVDWKCKVCSGTRPRRLSGIIPDDDSDYKGPNSALNQAQEAIRIIREEVKEVIKDELQRTLEFYSDKIDEYECKMITYENNMKILENQCTELRNNLKNINFKYEVMENKLNQIQQNQLSNQLELCGIEEKDNENVKSIIQLLATSINRNPDDVIQAYRKKTRNTDNKGIRKRDTSVITVILKEGTRNLWIEAARKTNISPADIGMTGGRKIYLREPLTPSTAFLLWKTKEELRDSFKYIWCKNGSILLRKNDTAKITMIKNKQDIEKMKNQRNSGIN</sequence>
<evidence type="ECO:0000256" key="2">
    <source>
        <dbReference type="ARBA" id="ARBA00022771"/>
    </source>
</evidence>
<dbReference type="Proteomes" id="UP001153954">
    <property type="component" value="Unassembled WGS sequence"/>
</dbReference>
<comment type="caution">
    <text evidence="7">The sequence shown here is derived from an EMBL/GenBank/DDBJ whole genome shotgun (WGS) entry which is preliminary data.</text>
</comment>
<keyword evidence="1" id="KW-0479">Metal-binding</keyword>
<dbReference type="InterPro" id="IPR057251">
    <property type="entry name" value="FP_C"/>
</dbReference>
<gene>
    <name evidence="7" type="ORF">EEDITHA_LOCUS277</name>
</gene>
<dbReference type="Pfam" id="PF03258">
    <property type="entry name" value="Baculo_FP"/>
    <property type="match status" value="1"/>
</dbReference>
<dbReference type="InterPro" id="IPR013083">
    <property type="entry name" value="Znf_RING/FYVE/PHD"/>
</dbReference>
<dbReference type="EMBL" id="CAKOGL010000001">
    <property type="protein sequence ID" value="CAH2083629.1"/>
    <property type="molecule type" value="Genomic_DNA"/>
</dbReference>
<dbReference type="AlphaFoldDB" id="A0AAU9T7P6"/>
<dbReference type="SUPFAM" id="SSF57997">
    <property type="entry name" value="Tropomyosin"/>
    <property type="match status" value="1"/>
</dbReference>
<accession>A0AAU9T7P6</accession>
<keyword evidence="3" id="KW-0862">Zinc</keyword>
<evidence type="ECO:0000259" key="6">
    <source>
        <dbReference type="PROSITE" id="PS50016"/>
    </source>
</evidence>
<dbReference type="InterPro" id="IPR004941">
    <property type="entry name" value="FP_N"/>
</dbReference>
<dbReference type="InterPro" id="IPR001965">
    <property type="entry name" value="Znf_PHD"/>
</dbReference>
<dbReference type="InterPro" id="IPR011011">
    <property type="entry name" value="Znf_FYVE_PHD"/>
</dbReference>
<dbReference type="InterPro" id="IPR019787">
    <property type="entry name" value="Znf_PHD-finger"/>
</dbReference>
<evidence type="ECO:0000256" key="1">
    <source>
        <dbReference type="ARBA" id="ARBA00022723"/>
    </source>
</evidence>
<keyword evidence="2 4" id="KW-0863">Zinc-finger</keyword>
<evidence type="ECO:0000313" key="7">
    <source>
        <dbReference type="EMBL" id="CAH2083629.1"/>
    </source>
</evidence>
<dbReference type="CDD" id="cd15489">
    <property type="entry name" value="PHD_SF"/>
    <property type="match status" value="1"/>
</dbReference>
<dbReference type="SMART" id="SM00249">
    <property type="entry name" value="PHD"/>
    <property type="match status" value="1"/>
</dbReference>
<dbReference type="GO" id="GO:0008270">
    <property type="term" value="F:zinc ion binding"/>
    <property type="evidence" value="ECO:0007669"/>
    <property type="project" value="UniProtKB-KW"/>
</dbReference>
<dbReference type="PROSITE" id="PS50016">
    <property type="entry name" value="ZF_PHD_2"/>
    <property type="match status" value="1"/>
</dbReference>
<evidence type="ECO:0000256" key="4">
    <source>
        <dbReference type="PROSITE-ProRule" id="PRU00146"/>
    </source>
</evidence>